<feature type="domain" description="NfeD-like C-terminal" evidence="6">
    <location>
        <begin position="83"/>
        <end position="141"/>
    </location>
</feature>
<keyword evidence="2 5" id="KW-0812">Transmembrane</keyword>
<accession>A0A927JAQ7</accession>
<evidence type="ECO:0000313" key="7">
    <source>
        <dbReference type="EMBL" id="MBD8505217.1"/>
    </source>
</evidence>
<reference evidence="7" key="1">
    <citation type="submission" date="2020-09" db="EMBL/GenBank/DDBJ databases">
        <title>Hoyosella lacisalsi sp. nov., a halotolerant actinobacterium isolated from soil of Lake Gudzhirganskoe.</title>
        <authorList>
            <person name="Yang Q."/>
            <person name="Guo P.Y."/>
            <person name="Liu S.W."/>
            <person name="Li F.N."/>
            <person name="Sun C.H."/>
        </authorList>
    </citation>
    <scope>NUCLEOTIDE SEQUENCE</scope>
    <source>
        <strain evidence="7">G463</strain>
    </source>
</reference>
<name>A0A927JAQ7_9ACTN</name>
<evidence type="ECO:0000313" key="8">
    <source>
        <dbReference type="Proteomes" id="UP000642993"/>
    </source>
</evidence>
<evidence type="ECO:0000256" key="2">
    <source>
        <dbReference type="ARBA" id="ARBA00022692"/>
    </source>
</evidence>
<organism evidence="7 8">
    <name type="scientific">Lolliginicoccus lacisalsi</name>
    <dbReference type="NCBI Taxonomy" id="2742202"/>
    <lineage>
        <taxon>Bacteria</taxon>
        <taxon>Bacillati</taxon>
        <taxon>Actinomycetota</taxon>
        <taxon>Actinomycetes</taxon>
        <taxon>Mycobacteriales</taxon>
        <taxon>Hoyosellaceae</taxon>
        <taxon>Lolliginicoccus</taxon>
    </lineage>
</organism>
<dbReference type="EMBL" id="JACYWE010000001">
    <property type="protein sequence ID" value="MBD8505217.1"/>
    <property type="molecule type" value="Genomic_DNA"/>
</dbReference>
<dbReference type="Pfam" id="PF01957">
    <property type="entry name" value="NfeD"/>
    <property type="match status" value="1"/>
</dbReference>
<dbReference type="InterPro" id="IPR012340">
    <property type="entry name" value="NA-bd_OB-fold"/>
</dbReference>
<keyword evidence="8" id="KW-1185">Reference proteome</keyword>
<dbReference type="Proteomes" id="UP000642993">
    <property type="component" value="Unassembled WGS sequence"/>
</dbReference>
<dbReference type="InterPro" id="IPR052165">
    <property type="entry name" value="Membrane_assoc_protease"/>
</dbReference>
<dbReference type="AlphaFoldDB" id="A0A927JAQ7"/>
<dbReference type="PANTHER" id="PTHR33507:SF3">
    <property type="entry name" value="INNER MEMBRANE PROTEIN YBBJ"/>
    <property type="match status" value="1"/>
</dbReference>
<feature type="transmembrane region" description="Helical" evidence="5">
    <location>
        <begin position="44"/>
        <end position="64"/>
    </location>
</feature>
<sequence>MTALLWFIGAALLALAELVVGEFFLLMLAGGALATAGFSAVTDFPLWVDAAVFLGSSVALLGVVRPILMRKLHSEPSVEGTVAELEGRSATVTQEITATSGQVRLSGDLWTARPLDPTESYPPGTQVHVAQITGSTAIVWRQL</sequence>
<keyword evidence="3 5" id="KW-1133">Transmembrane helix</keyword>
<comment type="subcellular location">
    <subcellularLocation>
        <location evidence="1">Membrane</location>
        <topology evidence="1">Multi-pass membrane protein</topology>
    </subcellularLocation>
</comment>
<proteinExistence type="predicted"/>
<dbReference type="Gene3D" id="2.40.50.140">
    <property type="entry name" value="Nucleic acid-binding proteins"/>
    <property type="match status" value="1"/>
</dbReference>
<evidence type="ECO:0000256" key="3">
    <source>
        <dbReference type="ARBA" id="ARBA00022989"/>
    </source>
</evidence>
<keyword evidence="4 5" id="KW-0472">Membrane</keyword>
<evidence type="ECO:0000259" key="6">
    <source>
        <dbReference type="Pfam" id="PF01957"/>
    </source>
</evidence>
<dbReference type="GO" id="GO:0005886">
    <property type="term" value="C:plasma membrane"/>
    <property type="evidence" value="ECO:0007669"/>
    <property type="project" value="TreeGrafter"/>
</dbReference>
<evidence type="ECO:0000256" key="4">
    <source>
        <dbReference type="ARBA" id="ARBA00023136"/>
    </source>
</evidence>
<evidence type="ECO:0000256" key="1">
    <source>
        <dbReference type="ARBA" id="ARBA00004141"/>
    </source>
</evidence>
<dbReference type="PANTHER" id="PTHR33507">
    <property type="entry name" value="INNER MEMBRANE PROTEIN YBBJ"/>
    <property type="match status" value="1"/>
</dbReference>
<evidence type="ECO:0000256" key="5">
    <source>
        <dbReference type="SAM" id="Phobius"/>
    </source>
</evidence>
<dbReference type="InterPro" id="IPR002810">
    <property type="entry name" value="NfeD-like_C"/>
</dbReference>
<protein>
    <submittedName>
        <fullName evidence="7">NfeD family protein</fullName>
    </submittedName>
</protein>
<dbReference type="RefSeq" id="WP_192037683.1">
    <property type="nucleotide sequence ID" value="NZ_JACYWE010000001.1"/>
</dbReference>
<comment type="caution">
    <text evidence="7">The sequence shown here is derived from an EMBL/GenBank/DDBJ whole genome shotgun (WGS) entry which is preliminary data.</text>
</comment>
<gene>
    <name evidence="7" type="ORF">HT102_01765</name>
</gene>